<evidence type="ECO:0000313" key="1">
    <source>
        <dbReference type="EMBL" id="RNA15915.1"/>
    </source>
</evidence>
<name>A0A3M7QY87_BRAPC</name>
<dbReference type="EMBL" id="REGN01004846">
    <property type="protein sequence ID" value="RNA15915.1"/>
    <property type="molecule type" value="Genomic_DNA"/>
</dbReference>
<gene>
    <name evidence="1" type="ORF">BpHYR1_027704</name>
</gene>
<protein>
    <submittedName>
        <fullName evidence="1">Uncharacterized protein</fullName>
    </submittedName>
</protein>
<accession>A0A3M7QY87</accession>
<evidence type="ECO:0000313" key="2">
    <source>
        <dbReference type="Proteomes" id="UP000276133"/>
    </source>
</evidence>
<sequence length="128" mass="15354">MTNFIIGIIFLSPFRRSAIYNGCQIFFAFRYQVSKPMLENFQTKKREYRRIDFNTFVTFPKMEKCFIKKRFILRKITKVNQLFENYIVSPCSIILHHKLRQAIGPCTKVHLAHDITFLIMSTWSKSNY</sequence>
<organism evidence="1 2">
    <name type="scientific">Brachionus plicatilis</name>
    <name type="common">Marine rotifer</name>
    <name type="synonym">Brachionus muelleri</name>
    <dbReference type="NCBI Taxonomy" id="10195"/>
    <lineage>
        <taxon>Eukaryota</taxon>
        <taxon>Metazoa</taxon>
        <taxon>Spiralia</taxon>
        <taxon>Gnathifera</taxon>
        <taxon>Rotifera</taxon>
        <taxon>Eurotatoria</taxon>
        <taxon>Monogononta</taxon>
        <taxon>Pseudotrocha</taxon>
        <taxon>Ploima</taxon>
        <taxon>Brachionidae</taxon>
        <taxon>Brachionus</taxon>
    </lineage>
</organism>
<comment type="caution">
    <text evidence="1">The sequence shown here is derived from an EMBL/GenBank/DDBJ whole genome shotgun (WGS) entry which is preliminary data.</text>
</comment>
<reference evidence="1 2" key="1">
    <citation type="journal article" date="2018" name="Sci. Rep.">
        <title>Genomic signatures of local adaptation to the degree of environmental predictability in rotifers.</title>
        <authorList>
            <person name="Franch-Gras L."/>
            <person name="Hahn C."/>
            <person name="Garcia-Roger E.M."/>
            <person name="Carmona M.J."/>
            <person name="Serra M."/>
            <person name="Gomez A."/>
        </authorList>
    </citation>
    <scope>NUCLEOTIDE SEQUENCE [LARGE SCALE GENOMIC DNA]</scope>
    <source>
        <strain evidence="1">HYR1</strain>
    </source>
</reference>
<dbReference type="Proteomes" id="UP000276133">
    <property type="component" value="Unassembled WGS sequence"/>
</dbReference>
<dbReference type="AlphaFoldDB" id="A0A3M7QY87"/>
<proteinExistence type="predicted"/>
<keyword evidence="2" id="KW-1185">Reference proteome</keyword>